<dbReference type="Proteomes" id="UP000825935">
    <property type="component" value="Chromosome 14"/>
</dbReference>
<evidence type="ECO:0000256" key="1">
    <source>
        <dbReference type="SAM" id="MobiDB-lite"/>
    </source>
</evidence>
<feature type="transmembrane region" description="Helical" evidence="2">
    <location>
        <begin position="275"/>
        <end position="293"/>
    </location>
</feature>
<feature type="transmembrane region" description="Helical" evidence="2">
    <location>
        <begin position="519"/>
        <end position="544"/>
    </location>
</feature>
<feature type="region of interest" description="Disordered" evidence="1">
    <location>
        <begin position="1"/>
        <end position="26"/>
    </location>
</feature>
<keyword evidence="4" id="KW-1185">Reference proteome</keyword>
<feature type="transmembrane region" description="Helical" evidence="2">
    <location>
        <begin position="79"/>
        <end position="96"/>
    </location>
</feature>
<feature type="transmembrane region" description="Helical" evidence="2">
    <location>
        <begin position="209"/>
        <end position="231"/>
    </location>
</feature>
<dbReference type="AlphaFoldDB" id="A0A8T2TF27"/>
<protein>
    <submittedName>
        <fullName evidence="3">Uncharacterized protein</fullName>
    </submittedName>
</protein>
<reference evidence="3" key="1">
    <citation type="submission" date="2021-08" db="EMBL/GenBank/DDBJ databases">
        <title>WGS assembly of Ceratopteris richardii.</title>
        <authorList>
            <person name="Marchant D.B."/>
            <person name="Chen G."/>
            <person name="Jenkins J."/>
            <person name="Shu S."/>
            <person name="Leebens-Mack J."/>
            <person name="Grimwood J."/>
            <person name="Schmutz J."/>
            <person name="Soltis P."/>
            <person name="Soltis D."/>
            <person name="Chen Z.-H."/>
        </authorList>
    </citation>
    <scope>NUCLEOTIDE SEQUENCE</scope>
    <source>
        <strain evidence="3">Whitten #5841</strain>
        <tissue evidence="3">Leaf</tissue>
    </source>
</reference>
<dbReference type="EMBL" id="CM035419">
    <property type="protein sequence ID" value="KAH7416313.1"/>
    <property type="molecule type" value="Genomic_DNA"/>
</dbReference>
<proteinExistence type="predicted"/>
<keyword evidence="2" id="KW-0812">Transmembrane</keyword>
<comment type="caution">
    <text evidence="3">The sequence shown here is derived from an EMBL/GenBank/DDBJ whole genome shotgun (WGS) entry which is preliminary data.</text>
</comment>
<feature type="transmembrane region" description="Helical" evidence="2">
    <location>
        <begin position="184"/>
        <end position="202"/>
    </location>
</feature>
<keyword evidence="2" id="KW-1133">Transmembrane helix</keyword>
<gene>
    <name evidence="3" type="ORF">KP509_14G085400</name>
</gene>
<organism evidence="3 4">
    <name type="scientific">Ceratopteris richardii</name>
    <name type="common">Triangle waterfern</name>
    <dbReference type="NCBI Taxonomy" id="49495"/>
    <lineage>
        <taxon>Eukaryota</taxon>
        <taxon>Viridiplantae</taxon>
        <taxon>Streptophyta</taxon>
        <taxon>Embryophyta</taxon>
        <taxon>Tracheophyta</taxon>
        <taxon>Polypodiopsida</taxon>
        <taxon>Polypodiidae</taxon>
        <taxon>Polypodiales</taxon>
        <taxon>Pteridineae</taxon>
        <taxon>Pteridaceae</taxon>
        <taxon>Parkerioideae</taxon>
        <taxon>Ceratopteris</taxon>
    </lineage>
</organism>
<keyword evidence="2" id="KW-0472">Membrane</keyword>
<name>A0A8T2TF27_CERRI</name>
<feature type="transmembrane region" description="Helical" evidence="2">
    <location>
        <begin position="141"/>
        <end position="164"/>
    </location>
</feature>
<evidence type="ECO:0000256" key="2">
    <source>
        <dbReference type="SAM" id="Phobius"/>
    </source>
</evidence>
<evidence type="ECO:0000313" key="3">
    <source>
        <dbReference type="EMBL" id="KAH7416313.1"/>
    </source>
</evidence>
<sequence length="558" mass="63484">MSGFIDEQANSPGDVQCPARKDRNGKKPLTKFGIRLKSVRICARTIGALHSLSCFVALLCLTWTTAVLLGAFAGELQKFEFSVIVFFLFIEAFRLRSMHFLMSIVRGSLSQDSAHDDAATDTINHKSRMILRTLFTIMRRVLLVSLYTLVQMAVVFPSFLQFYFFLPVFNTYKTEANDALNLGLAIGVFRALLAINSVLALIQHSLYTLVYGVWHMGLINQSVLMYFHMVLEDTMRNGVSGATDINILSFAYSALAEELRNGRKVKDVVKRHKKLICYLFCTTIGVNSLIFFINDRDPYVQMAAFGIAGLWAKQQRQMGTERAKFELPEAVLRSLIKKIDTEEVGRSAAHTVIALSNRPEIARRILRVRTCQGKVLAGRLIHLLELDHFYILPVLRTFAILYDSLPENEMQTPPKFYDPLQILSSELMRIFAQGRCHRVRTCAGYLMQRLGYTVPQHDANSIEPKQGDPWLESEKMLLQKLRIAVNLSELEDSDFMIKETPHRIKASNLLRLSKIGVKIILFLCFFALNGVTFVAMYYASLYLIGSVDSILMHFQRRF</sequence>
<feature type="transmembrane region" description="Helical" evidence="2">
    <location>
        <begin position="46"/>
        <end position="73"/>
    </location>
</feature>
<evidence type="ECO:0000313" key="4">
    <source>
        <dbReference type="Proteomes" id="UP000825935"/>
    </source>
</evidence>
<accession>A0A8T2TF27</accession>